<dbReference type="Gene3D" id="1.10.10.10">
    <property type="entry name" value="Winged helix-like DNA-binding domain superfamily/Winged helix DNA-binding domain"/>
    <property type="match status" value="1"/>
</dbReference>
<dbReference type="Pfam" id="PF01614">
    <property type="entry name" value="IclR_C"/>
    <property type="match status" value="1"/>
</dbReference>
<dbReference type="RefSeq" id="WP_278156933.1">
    <property type="nucleotide sequence ID" value="NZ_CP121252.1"/>
</dbReference>
<keyword evidence="1" id="KW-0805">Transcription regulation</keyword>
<dbReference type="EMBL" id="CP121252">
    <property type="protein sequence ID" value="WFP15869.1"/>
    <property type="molecule type" value="Genomic_DNA"/>
</dbReference>
<evidence type="ECO:0000256" key="3">
    <source>
        <dbReference type="ARBA" id="ARBA00023163"/>
    </source>
</evidence>
<proteinExistence type="predicted"/>
<dbReference type="PROSITE" id="PS51078">
    <property type="entry name" value="ICLR_ED"/>
    <property type="match status" value="1"/>
</dbReference>
<protein>
    <submittedName>
        <fullName evidence="6">IclR family transcriptional regulator</fullName>
    </submittedName>
</protein>
<dbReference type="SMART" id="SM00346">
    <property type="entry name" value="HTH_ICLR"/>
    <property type="match status" value="1"/>
</dbReference>
<keyword evidence="3" id="KW-0804">Transcription</keyword>
<keyword evidence="2" id="KW-0238">DNA-binding</keyword>
<dbReference type="InterPro" id="IPR036390">
    <property type="entry name" value="WH_DNA-bd_sf"/>
</dbReference>
<keyword evidence="7" id="KW-1185">Reference proteome</keyword>
<dbReference type="SUPFAM" id="SSF55781">
    <property type="entry name" value="GAF domain-like"/>
    <property type="match status" value="1"/>
</dbReference>
<gene>
    <name evidence="6" type="ORF">P8192_10745</name>
</gene>
<dbReference type="Proteomes" id="UP001219037">
    <property type="component" value="Chromosome"/>
</dbReference>
<dbReference type="PANTHER" id="PTHR30136:SF24">
    <property type="entry name" value="HTH-TYPE TRANSCRIPTIONAL REPRESSOR ALLR"/>
    <property type="match status" value="1"/>
</dbReference>
<dbReference type="InterPro" id="IPR005471">
    <property type="entry name" value="Tscrpt_reg_IclR_N"/>
</dbReference>
<evidence type="ECO:0000259" key="4">
    <source>
        <dbReference type="PROSITE" id="PS51077"/>
    </source>
</evidence>
<dbReference type="Gene3D" id="3.30.450.40">
    <property type="match status" value="1"/>
</dbReference>
<dbReference type="InterPro" id="IPR036388">
    <property type="entry name" value="WH-like_DNA-bd_sf"/>
</dbReference>
<dbReference type="InterPro" id="IPR029016">
    <property type="entry name" value="GAF-like_dom_sf"/>
</dbReference>
<feature type="domain" description="HTH iclR-type" evidence="4">
    <location>
        <begin position="8"/>
        <end position="69"/>
    </location>
</feature>
<dbReference type="InterPro" id="IPR014757">
    <property type="entry name" value="Tscrpt_reg_IclR_C"/>
</dbReference>
<evidence type="ECO:0000313" key="6">
    <source>
        <dbReference type="EMBL" id="WFP15869.1"/>
    </source>
</evidence>
<evidence type="ECO:0000256" key="1">
    <source>
        <dbReference type="ARBA" id="ARBA00023015"/>
    </source>
</evidence>
<evidence type="ECO:0000313" key="7">
    <source>
        <dbReference type="Proteomes" id="UP001219037"/>
    </source>
</evidence>
<sequence length="268" mass="29435">MANSRSGESVVQRLTRILQAFDAEHPRLTATELAKRASLSLSTAHRLLQDMVLEGLLSKTDQNQYEIGLTLWELTQRSSFYQEFSQAAKPFLEGMHQTLDQNVSLAILDAQAGSIIYLERLVSHPDPADLTKIAGRLPVLSSAPGLAMVAFSPRHVQERYLAAAHRDRWITERGLTTDDLRRTLAQVRAEGYAHSRAVLHPRSSGTAAPVFGPQGKVQGALSVVVPVDQINLAVQVPVLRAAAHGLSQWISHSVQRPYREGPASQELS</sequence>
<reference evidence="6 7" key="1">
    <citation type="submission" date="2023-04" db="EMBL/GenBank/DDBJ databases">
        <title>Funneling lignin-derived compounds into biodiesel using alkali-halophilic Citricoccus sp. P2.</title>
        <authorList>
            <person name="Luo C.-B."/>
        </authorList>
    </citation>
    <scope>NUCLEOTIDE SEQUENCE [LARGE SCALE GENOMIC DNA]</scope>
    <source>
        <strain evidence="6 7">P2</strain>
    </source>
</reference>
<dbReference type="Pfam" id="PF09339">
    <property type="entry name" value="HTH_IclR"/>
    <property type="match status" value="1"/>
</dbReference>
<evidence type="ECO:0000259" key="5">
    <source>
        <dbReference type="PROSITE" id="PS51078"/>
    </source>
</evidence>
<dbReference type="PROSITE" id="PS51077">
    <property type="entry name" value="HTH_ICLR"/>
    <property type="match status" value="1"/>
</dbReference>
<dbReference type="InterPro" id="IPR050707">
    <property type="entry name" value="HTH_MetabolicPath_Reg"/>
</dbReference>
<organism evidence="6 7">
    <name type="scientific">Citricoccus muralis</name>
    <dbReference type="NCBI Taxonomy" id="169134"/>
    <lineage>
        <taxon>Bacteria</taxon>
        <taxon>Bacillati</taxon>
        <taxon>Actinomycetota</taxon>
        <taxon>Actinomycetes</taxon>
        <taxon>Micrococcales</taxon>
        <taxon>Micrococcaceae</taxon>
        <taxon>Citricoccus</taxon>
    </lineage>
</organism>
<evidence type="ECO:0000256" key="2">
    <source>
        <dbReference type="ARBA" id="ARBA00023125"/>
    </source>
</evidence>
<dbReference type="SUPFAM" id="SSF46785">
    <property type="entry name" value="Winged helix' DNA-binding domain"/>
    <property type="match status" value="1"/>
</dbReference>
<accession>A0ABY8H4V4</accession>
<name>A0ABY8H4V4_9MICC</name>
<dbReference type="PANTHER" id="PTHR30136">
    <property type="entry name" value="HELIX-TURN-HELIX TRANSCRIPTIONAL REGULATOR, ICLR FAMILY"/>
    <property type="match status" value="1"/>
</dbReference>
<feature type="domain" description="IclR-ED" evidence="5">
    <location>
        <begin position="70"/>
        <end position="252"/>
    </location>
</feature>